<evidence type="ECO:0000256" key="3">
    <source>
        <dbReference type="ARBA" id="ARBA00022692"/>
    </source>
</evidence>
<accession>A0ABR9ZQI9</accession>
<protein>
    <submittedName>
        <fullName evidence="9">Cellulose biosynthesis cyclic di-GMP-binding regulatory protein BcsB</fullName>
    </submittedName>
</protein>
<dbReference type="InterPro" id="IPR007730">
    <property type="entry name" value="SPOR-like_dom"/>
</dbReference>
<evidence type="ECO:0000256" key="2">
    <source>
        <dbReference type="ARBA" id="ARBA00022475"/>
    </source>
</evidence>
<dbReference type="Pfam" id="PF05036">
    <property type="entry name" value="SPOR"/>
    <property type="match status" value="1"/>
</dbReference>
<feature type="region of interest" description="Disordered" evidence="6">
    <location>
        <begin position="121"/>
        <end position="151"/>
    </location>
</feature>
<feature type="transmembrane region" description="Helical" evidence="7">
    <location>
        <begin position="808"/>
        <end position="830"/>
    </location>
</feature>
<evidence type="ECO:0000256" key="7">
    <source>
        <dbReference type="SAM" id="Phobius"/>
    </source>
</evidence>
<feature type="compositionally biased region" description="Basic and acidic residues" evidence="6">
    <location>
        <begin position="130"/>
        <end position="142"/>
    </location>
</feature>
<dbReference type="Proteomes" id="UP000614200">
    <property type="component" value="Unassembled WGS sequence"/>
</dbReference>
<dbReference type="InterPro" id="IPR036680">
    <property type="entry name" value="SPOR-like_sf"/>
</dbReference>
<dbReference type="Pfam" id="PF03170">
    <property type="entry name" value="BcsB"/>
    <property type="match status" value="1"/>
</dbReference>
<dbReference type="PROSITE" id="PS51724">
    <property type="entry name" value="SPOR"/>
    <property type="match status" value="1"/>
</dbReference>
<keyword evidence="2" id="KW-1003">Cell membrane</keyword>
<keyword evidence="3 7" id="KW-0812">Transmembrane</keyword>
<evidence type="ECO:0000256" key="1">
    <source>
        <dbReference type="ARBA" id="ARBA00004162"/>
    </source>
</evidence>
<evidence type="ECO:0000313" key="10">
    <source>
        <dbReference type="Proteomes" id="UP000614200"/>
    </source>
</evidence>
<comment type="caution">
    <text evidence="9">The sequence shown here is derived from an EMBL/GenBank/DDBJ whole genome shotgun (WGS) entry which is preliminary data.</text>
</comment>
<sequence length="835" mass="94618">MNPTRLIRRIKTIGVILLVSLLLSNQILVFAQESDKYAIQMGRFNERINAERLLEKLTKAGHESVIVKTGNYVVYYGIYDDYSTAYKALPTARKYIKDAYIVKIKNAEASASSISSDVPVSTTKAVDPTRTNDDAMTLKDETQTANDEVTTSSDKAINANDEAVTSNDEAVVSNDDATNEMAFNQLVGNDLLLQGVYGQGSIFFTVNEYWQVKDVAYFDLYFQHSYTGVNHGSSITVELNGSPIESFFVDQLDGGEHFRRIKLPKTAINQGFNEIRIKSYHRITDLICEDDANPANWITIFGKSYLHLEYDDQQTKLDLSTYPFPYLKSYVDQPVQYDFLVEAQPSLDVIQTIMTIASDAGKRVKFKNIHFNITVLEDMKPDANYIYVGTSMPSKLKPYFNQVSDEKKYIAQSSYNKPYSILAIISDDPKQLPNIARGLANDIWKSQLSDNFVTFDAQDLTYEVAPDEKNIFEFSELGYGSLTLEGAKSSSAQYFVDIPDNWTLEKEASLVLKLRYSKVIDYQNSSVSVVINNIPVGSEILHEEGADSDVITFNIPDDLKESKAFAISVNLYLDGDFDCRDGSINTNYWAYISNESTLYLPHVPKIKYNLSHYPAPFVSDFHMDDANFVLDANYTNADIEMLMDVVGYLSHEISRVSEFTLTLDQGIPEKNNIFITSLTSNLFKSINEKLNVSYDFETKQFESKNNRRLLDPFNKNLSTAQLISNQGSPFMDLMIAYQGERAYKWISPYLTDLEFVGKLDGNTIFVDQNGYYQIFDTTQKSTSSKLTLIDQNPTTQIKRVSYENSRNFLIFLGVMLLVIIVIIVVIATRFKKSIR</sequence>
<keyword evidence="10" id="KW-1185">Reference proteome</keyword>
<dbReference type="RefSeq" id="WP_194700967.1">
    <property type="nucleotide sequence ID" value="NZ_JADKNH010000003.1"/>
</dbReference>
<dbReference type="SUPFAM" id="SSF110997">
    <property type="entry name" value="Sporulation related repeat"/>
    <property type="match status" value="1"/>
</dbReference>
<comment type="subcellular location">
    <subcellularLocation>
        <location evidence="1">Cell membrane</location>
        <topology evidence="1">Single-pass membrane protein</topology>
    </subcellularLocation>
</comment>
<evidence type="ECO:0000256" key="5">
    <source>
        <dbReference type="ARBA" id="ARBA00023136"/>
    </source>
</evidence>
<dbReference type="InterPro" id="IPR018513">
    <property type="entry name" value="Cell_synthase_bac"/>
</dbReference>
<dbReference type="PANTHER" id="PTHR39083:SF1">
    <property type="entry name" value="CYCLIC DI-GMP-BINDING PROTEIN"/>
    <property type="match status" value="1"/>
</dbReference>
<dbReference type="EMBL" id="JADKNH010000003">
    <property type="protein sequence ID" value="MBF4692727.1"/>
    <property type="molecule type" value="Genomic_DNA"/>
</dbReference>
<evidence type="ECO:0000256" key="6">
    <source>
        <dbReference type="SAM" id="MobiDB-lite"/>
    </source>
</evidence>
<gene>
    <name evidence="9" type="ORF">ISU02_06335</name>
</gene>
<evidence type="ECO:0000256" key="4">
    <source>
        <dbReference type="ARBA" id="ARBA00022989"/>
    </source>
</evidence>
<name>A0ABR9ZQI9_9FIRM</name>
<organism evidence="9 10">
    <name type="scientific">Fusibacter ferrireducens</name>
    <dbReference type="NCBI Taxonomy" id="2785058"/>
    <lineage>
        <taxon>Bacteria</taxon>
        <taxon>Bacillati</taxon>
        <taxon>Bacillota</taxon>
        <taxon>Clostridia</taxon>
        <taxon>Eubacteriales</taxon>
        <taxon>Eubacteriales Family XII. Incertae Sedis</taxon>
        <taxon>Fusibacter</taxon>
    </lineage>
</organism>
<dbReference type="Gene3D" id="2.60.120.260">
    <property type="entry name" value="Galactose-binding domain-like"/>
    <property type="match status" value="2"/>
</dbReference>
<dbReference type="PANTHER" id="PTHR39083">
    <property type="entry name" value="CYCLIC DI-GMP-BINDING PROTEIN"/>
    <property type="match status" value="1"/>
</dbReference>
<dbReference type="Gene3D" id="3.30.70.1070">
    <property type="entry name" value="Sporulation related repeat"/>
    <property type="match status" value="1"/>
</dbReference>
<reference evidence="9 10" key="1">
    <citation type="submission" date="2020-11" db="EMBL/GenBank/DDBJ databases">
        <title>Fusibacter basophilias sp. nov.</title>
        <authorList>
            <person name="Qiu D."/>
        </authorList>
    </citation>
    <scope>NUCLEOTIDE SEQUENCE [LARGE SCALE GENOMIC DNA]</scope>
    <source>
        <strain evidence="9 10">Q10-2</strain>
    </source>
</reference>
<evidence type="ECO:0000259" key="8">
    <source>
        <dbReference type="PROSITE" id="PS51724"/>
    </source>
</evidence>
<feature type="domain" description="SPOR" evidence="8">
    <location>
        <begin position="31"/>
        <end position="108"/>
    </location>
</feature>
<evidence type="ECO:0000313" key="9">
    <source>
        <dbReference type="EMBL" id="MBF4692727.1"/>
    </source>
</evidence>
<keyword evidence="5 7" id="KW-0472">Membrane</keyword>
<keyword evidence="4 7" id="KW-1133">Transmembrane helix</keyword>
<proteinExistence type="predicted"/>